<reference evidence="2 3" key="2">
    <citation type="submission" date="2014-03" db="EMBL/GenBank/DDBJ databases">
        <title>The Genome Sequence of Anncaliia algerae insect isolate PRA339.</title>
        <authorList>
            <consortium name="The Broad Institute Genome Sequencing Platform"/>
            <consortium name="The Broad Institute Genome Sequencing Center for Infectious Disease"/>
            <person name="Cuomo C."/>
            <person name="Becnel J."/>
            <person name="Sanscrainte N."/>
            <person name="Walker B."/>
            <person name="Young S.K."/>
            <person name="Zeng Q."/>
            <person name="Gargeya S."/>
            <person name="Fitzgerald M."/>
            <person name="Haas B."/>
            <person name="Abouelleil A."/>
            <person name="Alvarado L."/>
            <person name="Arachchi H.M."/>
            <person name="Berlin A.M."/>
            <person name="Chapman S.B."/>
            <person name="Dewar J."/>
            <person name="Goldberg J."/>
            <person name="Griggs A."/>
            <person name="Gujja S."/>
            <person name="Hansen M."/>
            <person name="Howarth C."/>
            <person name="Imamovic A."/>
            <person name="Larimer J."/>
            <person name="McCowan C."/>
            <person name="Murphy C."/>
            <person name="Neiman D."/>
            <person name="Pearson M."/>
            <person name="Priest M."/>
            <person name="Roberts A."/>
            <person name="Saif S."/>
            <person name="Shea T."/>
            <person name="Sisk P."/>
            <person name="Sykes S."/>
            <person name="Wortman J."/>
            <person name="Nusbaum C."/>
            <person name="Birren B."/>
        </authorList>
    </citation>
    <scope>NUCLEOTIDE SEQUENCE [LARGE SCALE GENOMIC DNA]</scope>
    <source>
        <strain evidence="2 3">PRA339</strain>
    </source>
</reference>
<keyword evidence="1" id="KW-0812">Transmembrane</keyword>
<accession>A0A059F0E3</accession>
<dbReference type="HOGENOM" id="CLU_1133337_0_0_1"/>
<sequence>MLIGTYIKKQSIIYLRVFFTQRKIASFLEIPFYLTLIIIGGFILVAGVRKFRLNALISIIMIHCFYIIKILTISDDSNYPKGIINIFRNINEFSINHSVIFWIIAAVFPLLMFSYFALFRKKGICILISLFIILLFCNFDTITWTFPGLQGRSFLILFIIVVVFFILTMILITVGIPMFILAYSSIGSFFCLVGCTSLVMSLVCCFKKDIYDKSINYNSIDVVILILYGILFMFGCLYQLNYKNQ</sequence>
<evidence type="ECO:0000313" key="3">
    <source>
        <dbReference type="Proteomes" id="UP000030655"/>
    </source>
</evidence>
<feature type="transmembrane region" description="Helical" evidence="1">
    <location>
        <begin position="124"/>
        <end position="142"/>
    </location>
</feature>
<evidence type="ECO:0000313" key="2">
    <source>
        <dbReference type="EMBL" id="KCZ80552.1"/>
    </source>
</evidence>
<feature type="transmembrane region" description="Helical" evidence="1">
    <location>
        <begin position="55"/>
        <end position="74"/>
    </location>
</feature>
<dbReference type="EMBL" id="KK365174">
    <property type="protein sequence ID" value="KCZ80552.1"/>
    <property type="molecule type" value="Genomic_DNA"/>
</dbReference>
<name>A0A059F0E3_9MICR</name>
<organism evidence="2 3">
    <name type="scientific">Anncaliia algerae PRA339</name>
    <dbReference type="NCBI Taxonomy" id="1288291"/>
    <lineage>
        <taxon>Eukaryota</taxon>
        <taxon>Fungi</taxon>
        <taxon>Fungi incertae sedis</taxon>
        <taxon>Microsporidia</taxon>
        <taxon>Tubulinosematoidea</taxon>
        <taxon>Tubulinosematidae</taxon>
        <taxon>Anncaliia</taxon>
    </lineage>
</organism>
<feature type="transmembrane region" description="Helical" evidence="1">
    <location>
        <begin position="186"/>
        <end position="206"/>
    </location>
</feature>
<reference evidence="3" key="1">
    <citation type="submission" date="2013-02" db="EMBL/GenBank/DDBJ databases">
        <authorList>
            <consortium name="The Broad Institute Genome Sequencing Platform"/>
            <person name="Cuomo C."/>
            <person name="Becnel J."/>
            <person name="Sanscrainte N."/>
            <person name="Walker B."/>
            <person name="Young S.K."/>
            <person name="Zeng Q."/>
            <person name="Gargeya S."/>
            <person name="Fitzgerald M."/>
            <person name="Haas B."/>
            <person name="Abouelleil A."/>
            <person name="Alvarado L."/>
            <person name="Arachchi H.M."/>
            <person name="Berlin A.M."/>
            <person name="Chapman S.B."/>
            <person name="Dewar J."/>
            <person name="Goldberg J."/>
            <person name="Griggs A."/>
            <person name="Gujja S."/>
            <person name="Hansen M."/>
            <person name="Howarth C."/>
            <person name="Imamovic A."/>
            <person name="Larimer J."/>
            <person name="McCowan C."/>
            <person name="Murphy C."/>
            <person name="Neiman D."/>
            <person name="Pearson M."/>
            <person name="Priest M."/>
            <person name="Roberts A."/>
            <person name="Saif S."/>
            <person name="Shea T."/>
            <person name="Sisk P."/>
            <person name="Sykes S."/>
            <person name="Wortman J."/>
            <person name="Nusbaum C."/>
            <person name="Birren B."/>
        </authorList>
    </citation>
    <scope>NUCLEOTIDE SEQUENCE [LARGE SCALE GENOMIC DNA]</scope>
    <source>
        <strain evidence="3">PRA339</strain>
    </source>
</reference>
<protein>
    <submittedName>
        <fullName evidence="2">Uncharacterized protein</fullName>
    </submittedName>
</protein>
<proteinExistence type="predicted"/>
<evidence type="ECO:0000256" key="1">
    <source>
        <dbReference type="SAM" id="Phobius"/>
    </source>
</evidence>
<dbReference type="OrthoDB" id="2197820at2759"/>
<feature type="transmembrane region" description="Helical" evidence="1">
    <location>
        <begin position="95"/>
        <end position="118"/>
    </location>
</feature>
<keyword evidence="1" id="KW-0472">Membrane</keyword>
<dbReference type="Proteomes" id="UP000030655">
    <property type="component" value="Unassembled WGS sequence"/>
</dbReference>
<keyword evidence="1" id="KW-1133">Transmembrane helix</keyword>
<dbReference type="VEuPathDB" id="MicrosporidiaDB:H312_02038"/>
<dbReference type="AlphaFoldDB" id="A0A059F0E3"/>
<feature type="transmembrane region" description="Helical" evidence="1">
    <location>
        <begin position="154"/>
        <end position="180"/>
    </location>
</feature>
<gene>
    <name evidence="2" type="ORF">H312_02038</name>
</gene>
<feature type="transmembrane region" description="Helical" evidence="1">
    <location>
        <begin position="218"/>
        <end position="240"/>
    </location>
</feature>
<feature type="transmembrane region" description="Helical" evidence="1">
    <location>
        <begin position="30"/>
        <end position="49"/>
    </location>
</feature>
<keyword evidence="3" id="KW-1185">Reference proteome</keyword>